<evidence type="ECO:0000313" key="3">
    <source>
        <dbReference type="EMBL" id="MFD2567383.1"/>
    </source>
</evidence>
<sequence>MIKIIVIDDQLQSRKFLLRQLATIKEVEVIAEAGSAEQGEELIKKLRPDLVFLDVEMPSTTGFEMLRHFTVIDFQVIFISSYSKYAIEAIKEGALDYLLKPIKYEELNAAIIRCKKKIDVRKRDTNDIKARDSNSSKKLLLPLPKGYKLISVFDIVYCESSGRYTTFYPHNDNFIVVAKNLGSFHESLVEQGFVRIHDSYMINMRYFDSYSREHEKHGEVVLITGVKLKVSRTRKTTLLKELKQYKIKG</sequence>
<dbReference type="Pfam" id="PF00072">
    <property type="entry name" value="Response_reg"/>
    <property type="match status" value="1"/>
</dbReference>
<protein>
    <submittedName>
        <fullName evidence="3">LytR/AlgR family response regulator transcription factor</fullName>
    </submittedName>
</protein>
<evidence type="ECO:0000256" key="1">
    <source>
        <dbReference type="PROSITE-ProRule" id="PRU00169"/>
    </source>
</evidence>
<keyword evidence="4" id="KW-1185">Reference proteome</keyword>
<dbReference type="InterPro" id="IPR007492">
    <property type="entry name" value="LytTR_DNA-bd_dom"/>
</dbReference>
<feature type="domain" description="Response regulatory" evidence="2">
    <location>
        <begin position="3"/>
        <end position="115"/>
    </location>
</feature>
<proteinExistence type="predicted"/>
<dbReference type="PROSITE" id="PS50110">
    <property type="entry name" value="RESPONSE_REGULATORY"/>
    <property type="match status" value="1"/>
</dbReference>
<dbReference type="Proteomes" id="UP001597508">
    <property type="component" value="Unassembled WGS sequence"/>
</dbReference>
<dbReference type="Gene3D" id="2.40.50.1020">
    <property type="entry name" value="LytTr DNA-binding domain"/>
    <property type="match status" value="1"/>
</dbReference>
<reference evidence="4" key="1">
    <citation type="journal article" date="2019" name="Int. J. Syst. Evol. Microbiol.">
        <title>The Global Catalogue of Microorganisms (GCM) 10K type strain sequencing project: providing services to taxonomists for standard genome sequencing and annotation.</title>
        <authorList>
            <consortium name="The Broad Institute Genomics Platform"/>
            <consortium name="The Broad Institute Genome Sequencing Center for Infectious Disease"/>
            <person name="Wu L."/>
            <person name="Ma J."/>
        </authorList>
    </citation>
    <scope>NUCLEOTIDE SEQUENCE [LARGE SCALE GENOMIC DNA]</scope>
    <source>
        <strain evidence="4">KCTC 52127</strain>
    </source>
</reference>
<dbReference type="SMART" id="SM00850">
    <property type="entry name" value="LytTR"/>
    <property type="match status" value="1"/>
</dbReference>
<feature type="modified residue" description="4-aspartylphosphate" evidence="1">
    <location>
        <position position="54"/>
    </location>
</feature>
<dbReference type="PANTHER" id="PTHR45526">
    <property type="entry name" value="TRANSCRIPTIONAL REGULATORY PROTEIN DPIA"/>
    <property type="match status" value="1"/>
</dbReference>
<evidence type="ECO:0000259" key="2">
    <source>
        <dbReference type="PROSITE" id="PS50110"/>
    </source>
</evidence>
<comment type="caution">
    <text evidence="3">The sequence shown here is derived from an EMBL/GenBank/DDBJ whole genome shotgun (WGS) entry which is preliminary data.</text>
</comment>
<dbReference type="SUPFAM" id="SSF52172">
    <property type="entry name" value="CheY-like"/>
    <property type="match status" value="1"/>
</dbReference>
<dbReference type="Gene3D" id="3.40.50.2300">
    <property type="match status" value="1"/>
</dbReference>
<dbReference type="RefSeq" id="WP_379666094.1">
    <property type="nucleotide sequence ID" value="NZ_JBHULH010000004.1"/>
</dbReference>
<dbReference type="InterPro" id="IPR001789">
    <property type="entry name" value="Sig_transdc_resp-reg_receiver"/>
</dbReference>
<gene>
    <name evidence="3" type="ORF">ACFSRZ_08365</name>
</gene>
<dbReference type="EMBL" id="JBHULH010000004">
    <property type="protein sequence ID" value="MFD2567383.1"/>
    <property type="molecule type" value="Genomic_DNA"/>
</dbReference>
<dbReference type="Pfam" id="PF04397">
    <property type="entry name" value="LytTR"/>
    <property type="match status" value="1"/>
</dbReference>
<accession>A0ABW5LRD8</accession>
<dbReference type="PANTHER" id="PTHR45526:SF1">
    <property type="entry name" value="TRANSCRIPTIONAL REGULATORY PROTEIN DCUR-RELATED"/>
    <property type="match status" value="1"/>
</dbReference>
<dbReference type="CDD" id="cd17536">
    <property type="entry name" value="REC_YesN-like"/>
    <property type="match status" value="1"/>
</dbReference>
<dbReference type="SMART" id="SM00448">
    <property type="entry name" value="REC"/>
    <property type="match status" value="1"/>
</dbReference>
<name>A0ABW5LRD8_9FLAO</name>
<organism evidence="3 4">
    <name type="scientific">Pseudotenacibaculum haliotis</name>
    <dbReference type="NCBI Taxonomy" id="1862138"/>
    <lineage>
        <taxon>Bacteria</taxon>
        <taxon>Pseudomonadati</taxon>
        <taxon>Bacteroidota</taxon>
        <taxon>Flavobacteriia</taxon>
        <taxon>Flavobacteriales</taxon>
        <taxon>Flavobacteriaceae</taxon>
        <taxon>Pseudotenacibaculum</taxon>
    </lineage>
</organism>
<keyword evidence="1" id="KW-0597">Phosphoprotein</keyword>
<dbReference type="InterPro" id="IPR011006">
    <property type="entry name" value="CheY-like_superfamily"/>
</dbReference>
<evidence type="ECO:0000313" key="4">
    <source>
        <dbReference type="Proteomes" id="UP001597508"/>
    </source>
</evidence>
<dbReference type="InterPro" id="IPR051271">
    <property type="entry name" value="2C-system_Tx_regulators"/>
</dbReference>